<gene>
    <name evidence="3" type="ORF">KCG46_09990</name>
</gene>
<dbReference type="EMBL" id="JAGSPC010000001">
    <property type="protein sequence ID" value="MBV7259896.1"/>
    <property type="molecule type" value="Genomic_DNA"/>
</dbReference>
<feature type="chain" id="PRO_5040858307" description="PsiF repeat-containing protein" evidence="2">
    <location>
        <begin position="23"/>
        <end position="90"/>
    </location>
</feature>
<name>A0A9X1F4M9_9SPHN</name>
<evidence type="ECO:0000256" key="2">
    <source>
        <dbReference type="SAM" id="SignalP"/>
    </source>
</evidence>
<organism evidence="3 4">
    <name type="scientific">Erythrobacter crassostreae</name>
    <dbReference type="NCBI Taxonomy" id="2828328"/>
    <lineage>
        <taxon>Bacteria</taxon>
        <taxon>Pseudomonadati</taxon>
        <taxon>Pseudomonadota</taxon>
        <taxon>Alphaproteobacteria</taxon>
        <taxon>Sphingomonadales</taxon>
        <taxon>Erythrobacteraceae</taxon>
        <taxon>Erythrobacter/Porphyrobacter group</taxon>
        <taxon>Erythrobacter</taxon>
    </lineage>
</organism>
<reference evidence="3" key="1">
    <citation type="submission" date="2021-04" db="EMBL/GenBank/DDBJ databases">
        <authorList>
            <person name="Pira H."/>
            <person name="Risdian C."/>
            <person name="Wink J."/>
        </authorList>
    </citation>
    <scope>NUCLEOTIDE SEQUENCE</scope>
    <source>
        <strain evidence="3">WH158</strain>
    </source>
</reference>
<keyword evidence="2" id="KW-0732">Signal</keyword>
<evidence type="ECO:0000256" key="1">
    <source>
        <dbReference type="SAM" id="MobiDB-lite"/>
    </source>
</evidence>
<keyword evidence="4" id="KW-1185">Reference proteome</keyword>
<evidence type="ECO:0000313" key="3">
    <source>
        <dbReference type="EMBL" id="MBV7259896.1"/>
    </source>
</evidence>
<feature type="signal peptide" evidence="2">
    <location>
        <begin position="1"/>
        <end position="22"/>
    </location>
</feature>
<protein>
    <recommendedName>
        <fullName evidence="5">PsiF repeat-containing protein</fullName>
    </recommendedName>
</protein>
<evidence type="ECO:0000313" key="4">
    <source>
        <dbReference type="Proteomes" id="UP001138681"/>
    </source>
</evidence>
<dbReference type="Proteomes" id="UP001138681">
    <property type="component" value="Unassembled WGS sequence"/>
</dbReference>
<feature type="region of interest" description="Disordered" evidence="1">
    <location>
        <begin position="26"/>
        <end position="58"/>
    </location>
</feature>
<accession>A0A9X1F4M9</accession>
<dbReference type="AlphaFoldDB" id="A0A9X1F4M9"/>
<evidence type="ECO:0008006" key="5">
    <source>
        <dbReference type="Google" id="ProtNLM"/>
    </source>
</evidence>
<proteinExistence type="predicted"/>
<dbReference type="RefSeq" id="WP_218405074.1">
    <property type="nucleotide sequence ID" value="NZ_JAGSPC010000001.1"/>
</dbReference>
<feature type="compositionally biased region" description="Basic and acidic residues" evidence="1">
    <location>
        <begin position="39"/>
        <end position="58"/>
    </location>
</feature>
<sequence>MKITFGRAAAPIALLLAVPALAAQPEDQAKGVEAAEATEAGKKEESVPTAEPKAKEEKRICRRVRTDASSRRATKVCKTKNEWREFNQRR</sequence>
<comment type="caution">
    <text evidence="3">The sequence shown here is derived from an EMBL/GenBank/DDBJ whole genome shotgun (WGS) entry which is preliminary data.</text>
</comment>